<dbReference type="EMBL" id="LR797154">
    <property type="protein sequence ID" value="CAB4189606.1"/>
    <property type="molecule type" value="Genomic_DNA"/>
</dbReference>
<dbReference type="InterPro" id="IPR056209">
    <property type="entry name" value="SU10_adaptor"/>
</dbReference>
<evidence type="ECO:0000313" key="2">
    <source>
        <dbReference type="EMBL" id="CAB4169618.1"/>
    </source>
</evidence>
<dbReference type="EMBL" id="LR798365">
    <property type="protein sequence ID" value="CAB5226862.1"/>
    <property type="molecule type" value="Genomic_DNA"/>
</dbReference>
<dbReference type="EMBL" id="LR797365">
    <property type="protein sequence ID" value="CAB4210384.1"/>
    <property type="molecule type" value="Genomic_DNA"/>
</dbReference>
<evidence type="ECO:0000313" key="7">
    <source>
        <dbReference type="EMBL" id="CAB5226862.1"/>
    </source>
</evidence>
<name>A0A6J5PKD1_9CAUD</name>
<evidence type="ECO:0000313" key="5">
    <source>
        <dbReference type="EMBL" id="CAB4195343.1"/>
    </source>
</evidence>
<organism evidence="2">
    <name type="scientific">uncultured Caudovirales phage</name>
    <dbReference type="NCBI Taxonomy" id="2100421"/>
    <lineage>
        <taxon>Viruses</taxon>
        <taxon>Duplodnaviria</taxon>
        <taxon>Heunggongvirae</taxon>
        <taxon>Uroviricota</taxon>
        <taxon>Caudoviricetes</taxon>
        <taxon>Peduoviridae</taxon>
        <taxon>Maltschvirus</taxon>
        <taxon>Maltschvirus maltsch</taxon>
    </lineage>
</organism>
<evidence type="ECO:0000313" key="6">
    <source>
        <dbReference type="EMBL" id="CAB4210384.1"/>
    </source>
</evidence>
<proteinExistence type="predicted"/>
<dbReference type="EMBL" id="LR796846">
    <property type="protein sequence ID" value="CAB4169618.1"/>
    <property type="molecule type" value="Genomic_DNA"/>
</dbReference>
<gene>
    <name evidence="3" type="ORF">UFOVP1064_57</name>
    <name evidence="4" type="ORF">UFOVP1197_6</name>
    <name evidence="5" type="ORF">UFOVP1294_10</name>
    <name evidence="6" type="ORF">UFOVP1412_13</name>
    <name evidence="7" type="ORF">UFOVP1515_58</name>
    <name evidence="1" type="ORF">UFOVP659_18</name>
    <name evidence="2" type="ORF">UFOVP885_71</name>
</gene>
<protein>
    <submittedName>
        <fullName evidence="2">Uncharacterized protein</fullName>
    </submittedName>
</protein>
<evidence type="ECO:0000313" key="1">
    <source>
        <dbReference type="EMBL" id="CAB4155697.1"/>
    </source>
</evidence>
<dbReference type="Pfam" id="PF24175">
    <property type="entry name" value="SU10_adaptor"/>
    <property type="match status" value="1"/>
</dbReference>
<evidence type="ECO:0000313" key="4">
    <source>
        <dbReference type="EMBL" id="CAB4189606.1"/>
    </source>
</evidence>
<dbReference type="EMBL" id="LR797241">
    <property type="protein sequence ID" value="CAB4195343.1"/>
    <property type="molecule type" value="Genomic_DNA"/>
</dbReference>
<accession>A0A6J5PKD1</accession>
<dbReference type="EMBL" id="LR797015">
    <property type="protein sequence ID" value="CAB4181711.1"/>
    <property type="molecule type" value="Genomic_DNA"/>
</dbReference>
<sequence>MAVVVPDLPELFEEAYERAGLEMQSGYDLKTARRSLNLLTLEWQNRGLNLFTIESGTQALTSGTATYTLPVDTIDLIEHQLRTGTGTSQVDTYLERISVSTYSQQTNKLITGRPTQIFVQRLATSTTFTLWPVPDSTQPYTVAYYRLKGIDGLASGIGGNTTTVPPRFVPALVAGLAYYLAMKKPQSMPLVPQLKAIYDEQFALAADEDRDRSSVMFTPFNSMMLGN</sequence>
<reference evidence="2" key="1">
    <citation type="submission" date="2020-05" db="EMBL/GenBank/DDBJ databases">
        <authorList>
            <person name="Chiriac C."/>
            <person name="Salcher M."/>
            <person name="Ghai R."/>
            <person name="Kavagutti S V."/>
        </authorList>
    </citation>
    <scope>NUCLEOTIDE SEQUENCE</scope>
</reference>
<evidence type="ECO:0000313" key="3">
    <source>
        <dbReference type="EMBL" id="CAB4181711.1"/>
    </source>
</evidence>
<dbReference type="EMBL" id="LR796628">
    <property type="protein sequence ID" value="CAB4155697.1"/>
    <property type="molecule type" value="Genomic_DNA"/>
</dbReference>